<keyword evidence="1" id="KW-0812">Transmembrane</keyword>
<gene>
    <name evidence="2" type="ORF">NDI76_10165</name>
</gene>
<feature type="transmembrane region" description="Helical" evidence="1">
    <location>
        <begin position="72"/>
        <end position="99"/>
    </location>
</feature>
<feature type="transmembrane region" description="Helical" evidence="1">
    <location>
        <begin position="111"/>
        <end position="135"/>
    </location>
</feature>
<name>A0ABU2GG80_9EURY</name>
<evidence type="ECO:0000256" key="1">
    <source>
        <dbReference type="SAM" id="Phobius"/>
    </source>
</evidence>
<feature type="transmembrane region" description="Helical" evidence="1">
    <location>
        <begin position="170"/>
        <end position="200"/>
    </location>
</feature>
<feature type="transmembrane region" description="Helical" evidence="1">
    <location>
        <begin position="20"/>
        <end position="43"/>
    </location>
</feature>
<dbReference type="Pfam" id="PF13197">
    <property type="entry name" value="DUF4013"/>
    <property type="match status" value="1"/>
</dbReference>
<keyword evidence="1" id="KW-0472">Membrane</keyword>
<accession>A0ABU2GG80</accession>
<keyword evidence="1" id="KW-1133">Transmembrane helix</keyword>
<evidence type="ECO:0000313" key="2">
    <source>
        <dbReference type="EMBL" id="MDS0299108.1"/>
    </source>
</evidence>
<dbReference type="Proteomes" id="UP001257060">
    <property type="component" value="Unassembled WGS sequence"/>
</dbReference>
<dbReference type="RefSeq" id="WP_310923971.1">
    <property type="nucleotide sequence ID" value="NZ_JAMQOP010000002.1"/>
</dbReference>
<reference evidence="2 3" key="1">
    <citation type="submission" date="2022-06" db="EMBL/GenBank/DDBJ databases">
        <title>Halogeometricum sp. a new haloarchaeum isolate from saline soil.</title>
        <authorList>
            <person name="Strakova D."/>
            <person name="Galisteo C."/>
            <person name="Sanchez-Porro C."/>
            <person name="Ventosa A."/>
        </authorList>
    </citation>
    <scope>NUCLEOTIDE SEQUENCE [LARGE SCALE GENOMIC DNA]</scope>
    <source>
        <strain evidence="2 3">S1BR25-6</strain>
    </source>
</reference>
<dbReference type="InterPro" id="IPR025098">
    <property type="entry name" value="DUF4013"/>
</dbReference>
<evidence type="ECO:0000313" key="3">
    <source>
        <dbReference type="Proteomes" id="UP001257060"/>
    </source>
</evidence>
<keyword evidence="3" id="KW-1185">Reference proteome</keyword>
<proteinExistence type="predicted"/>
<organism evidence="2 3">
    <name type="scientific">Halogeometricum salsisoli</name>
    <dbReference type="NCBI Taxonomy" id="2950536"/>
    <lineage>
        <taxon>Archaea</taxon>
        <taxon>Methanobacteriati</taxon>
        <taxon>Methanobacteriota</taxon>
        <taxon>Stenosarchaea group</taxon>
        <taxon>Halobacteria</taxon>
        <taxon>Halobacteriales</taxon>
        <taxon>Haloferacaceae</taxon>
        <taxon>Halogeometricum</taxon>
    </lineage>
</organism>
<sequence>MLGDALSYLKNSDDWIPTLLIGGVLSALSVLILPAFVVQGYLVRVLRGAAKKDRAAPSFTDWGGLAVDGLKLFVVSVVYGLAAMVPIVAVLFAVFGISSVTTDPTTGAPNAAVGILGLVATLFVLLFGVLVGYFAPAGYANFAVEDSLGAAFDVSTIVAAATTSEYLKGWLLAVVAGVVLGLVGAALSALVVGVFVLFYAQVVTYYLFGRGFAEGLSKKRRGVAESNF</sequence>
<protein>
    <submittedName>
        <fullName evidence="2">DUF4013 domain-containing protein</fullName>
    </submittedName>
</protein>
<dbReference type="EMBL" id="JAMQOP010000002">
    <property type="protein sequence ID" value="MDS0299108.1"/>
    <property type="molecule type" value="Genomic_DNA"/>
</dbReference>
<comment type="caution">
    <text evidence="2">The sequence shown here is derived from an EMBL/GenBank/DDBJ whole genome shotgun (WGS) entry which is preliminary data.</text>
</comment>